<name>A0AAD7C935_9AGAR</name>
<feature type="chain" id="PRO_5042215886" evidence="1">
    <location>
        <begin position="24"/>
        <end position="412"/>
    </location>
</feature>
<dbReference type="Proteomes" id="UP001221142">
    <property type="component" value="Unassembled WGS sequence"/>
</dbReference>
<dbReference type="InterPro" id="IPR005197">
    <property type="entry name" value="Glyco_hydro_71"/>
</dbReference>
<keyword evidence="3" id="KW-1185">Reference proteome</keyword>
<keyword evidence="2" id="KW-0378">Hydrolase</keyword>
<comment type="caution">
    <text evidence="2">The sequence shown here is derived from an EMBL/GenBank/DDBJ whole genome shotgun (WGS) entry which is preliminary data.</text>
</comment>
<feature type="signal peptide" evidence="1">
    <location>
        <begin position="1"/>
        <end position="23"/>
    </location>
</feature>
<keyword evidence="1" id="KW-0732">Signal</keyword>
<gene>
    <name evidence="2" type="ORF">FB45DRAFT_862386</name>
</gene>
<dbReference type="Gene3D" id="3.20.20.80">
    <property type="entry name" value="Glycosidases"/>
    <property type="match status" value="1"/>
</dbReference>
<dbReference type="AlphaFoldDB" id="A0AAD7C935"/>
<dbReference type="GO" id="GO:0051118">
    <property type="term" value="F:glucan endo-1,3-alpha-glucosidase activity"/>
    <property type="evidence" value="ECO:0007669"/>
    <property type="project" value="InterPro"/>
</dbReference>
<organism evidence="2 3">
    <name type="scientific">Roridomyces roridus</name>
    <dbReference type="NCBI Taxonomy" id="1738132"/>
    <lineage>
        <taxon>Eukaryota</taxon>
        <taxon>Fungi</taxon>
        <taxon>Dikarya</taxon>
        <taxon>Basidiomycota</taxon>
        <taxon>Agaricomycotina</taxon>
        <taxon>Agaricomycetes</taxon>
        <taxon>Agaricomycetidae</taxon>
        <taxon>Agaricales</taxon>
        <taxon>Marasmiineae</taxon>
        <taxon>Mycenaceae</taxon>
        <taxon>Roridomyces</taxon>
    </lineage>
</organism>
<protein>
    <submittedName>
        <fullName evidence="2">Glycosyl hydrolase family 71-domain-containing protein</fullName>
    </submittedName>
</protein>
<dbReference type="CDD" id="cd11577">
    <property type="entry name" value="GH71"/>
    <property type="match status" value="1"/>
</dbReference>
<evidence type="ECO:0000256" key="1">
    <source>
        <dbReference type="SAM" id="SignalP"/>
    </source>
</evidence>
<accession>A0AAD7C935</accession>
<dbReference type="Pfam" id="PF03659">
    <property type="entry name" value="Glyco_hydro_71"/>
    <property type="match status" value="2"/>
</dbReference>
<proteinExistence type="predicted"/>
<reference evidence="2" key="1">
    <citation type="submission" date="2023-03" db="EMBL/GenBank/DDBJ databases">
        <title>Massive genome expansion in bonnet fungi (Mycena s.s.) driven by repeated elements and novel gene families across ecological guilds.</title>
        <authorList>
            <consortium name="Lawrence Berkeley National Laboratory"/>
            <person name="Harder C.B."/>
            <person name="Miyauchi S."/>
            <person name="Viragh M."/>
            <person name="Kuo A."/>
            <person name="Thoen E."/>
            <person name="Andreopoulos B."/>
            <person name="Lu D."/>
            <person name="Skrede I."/>
            <person name="Drula E."/>
            <person name="Henrissat B."/>
            <person name="Morin E."/>
            <person name="Kohler A."/>
            <person name="Barry K."/>
            <person name="LaButti K."/>
            <person name="Morin E."/>
            <person name="Salamov A."/>
            <person name="Lipzen A."/>
            <person name="Mereny Z."/>
            <person name="Hegedus B."/>
            <person name="Baldrian P."/>
            <person name="Stursova M."/>
            <person name="Weitz H."/>
            <person name="Taylor A."/>
            <person name="Grigoriev I.V."/>
            <person name="Nagy L.G."/>
            <person name="Martin F."/>
            <person name="Kauserud H."/>
        </authorList>
    </citation>
    <scope>NUCLEOTIDE SEQUENCE</scope>
    <source>
        <strain evidence="2">9284</strain>
    </source>
</reference>
<evidence type="ECO:0000313" key="2">
    <source>
        <dbReference type="EMBL" id="KAJ7641127.1"/>
    </source>
</evidence>
<dbReference type="EMBL" id="JARKIF010000004">
    <property type="protein sequence ID" value="KAJ7641127.1"/>
    <property type="molecule type" value="Genomic_DNA"/>
</dbReference>
<sequence>MQIHRNLIAALLVLDTTLSGAVADVDISVDADISIGQKHAPIPRMVFAHFMYDDDMKRAKSYGIDAFALNIGETSSVCRQPAEEFILIFEYPVGYAYESAEKNGMKATTSTIGWSPSNGTGIGNHLAQYTSRPAQLQINGAAFVSSFAGDALNVTALRTAAGTQLIPPRPPPLTSSTNWMAWPNNGTNKAPTAAVNLTVADGDRAYEAVLDGKPYMAPASPWFSTHYGPEVSYSKNWVFPGDLLWTMVHQNGSMTRPRRNFPAADIKWADRLSTLQAWLDMAKRFIAAYKAGASSPDRFITQDQIIYWYRPTLSTLDCDATDTTAGRAANNDSGNYFEGMRYFPLLRSPVYLPHPAAPEWLHLDARRHLRRHASHQSRKTHCLVWTGRAGPKSPGLGWALAGLGLTFPEPEP</sequence>
<evidence type="ECO:0000313" key="3">
    <source>
        <dbReference type="Proteomes" id="UP001221142"/>
    </source>
</evidence>